<protein>
    <submittedName>
        <fullName evidence="7">RNA polymerase subunit sigma-70</fullName>
    </submittedName>
</protein>
<dbReference type="PANTHER" id="PTHR43133">
    <property type="entry name" value="RNA POLYMERASE ECF-TYPE SIGMA FACTO"/>
    <property type="match status" value="1"/>
</dbReference>
<comment type="similarity">
    <text evidence="1">Belongs to the sigma-70 factor family. ECF subfamily.</text>
</comment>
<dbReference type="STRING" id="1790137.AXE80_13455"/>
<dbReference type="PANTHER" id="PTHR43133:SF46">
    <property type="entry name" value="RNA POLYMERASE SIGMA-70 FACTOR ECF SUBFAMILY"/>
    <property type="match status" value="1"/>
</dbReference>
<keyword evidence="8" id="KW-1185">Reference proteome</keyword>
<dbReference type="CDD" id="cd06171">
    <property type="entry name" value="Sigma70_r4"/>
    <property type="match status" value="1"/>
</dbReference>
<dbReference type="OrthoDB" id="659855at2"/>
<keyword evidence="4" id="KW-0804">Transcription</keyword>
<dbReference type="InterPro" id="IPR014284">
    <property type="entry name" value="RNA_pol_sigma-70_dom"/>
</dbReference>
<dbReference type="InterPro" id="IPR013249">
    <property type="entry name" value="RNA_pol_sigma70_r4_t2"/>
</dbReference>
<organism evidence="7 8">
    <name type="scientific">Wenyingzhuangia fucanilytica</name>
    <dbReference type="NCBI Taxonomy" id="1790137"/>
    <lineage>
        <taxon>Bacteria</taxon>
        <taxon>Pseudomonadati</taxon>
        <taxon>Bacteroidota</taxon>
        <taxon>Flavobacteriia</taxon>
        <taxon>Flavobacteriales</taxon>
        <taxon>Flavobacteriaceae</taxon>
        <taxon>Wenyingzhuangia</taxon>
    </lineage>
</organism>
<evidence type="ECO:0000256" key="3">
    <source>
        <dbReference type="ARBA" id="ARBA00023082"/>
    </source>
</evidence>
<dbReference type="AlphaFoldDB" id="A0A1B1Y8Z1"/>
<evidence type="ECO:0000313" key="8">
    <source>
        <dbReference type="Proteomes" id="UP000092967"/>
    </source>
</evidence>
<dbReference type="InterPro" id="IPR007627">
    <property type="entry name" value="RNA_pol_sigma70_r2"/>
</dbReference>
<dbReference type="Proteomes" id="UP000092967">
    <property type="component" value="Chromosome"/>
</dbReference>
<dbReference type="Pfam" id="PF04542">
    <property type="entry name" value="Sigma70_r2"/>
    <property type="match status" value="1"/>
</dbReference>
<dbReference type="GO" id="GO:0006352">
    <property type="term" value="P:DNA-templated transcription initiation"/>
    <property type="evidence" value="ECO:0007669"/>
    <property type="project" value="InterPro"/>
</dbReference>
<dbReference type="NCBIfam" id="TIGR02937">
    <property type="entry name" value="sigma70-ECF"/>
    <property type="match status" value="1"/>
</dbReference>
<reference evidence="7 8" key="1">
    <citation type="submission" date="2016-02" db="EMBL/GenBank/DDBJ databases">
        <authorList>
            <person name="Wen L."/>
            <person name="He K."/>
            <person name="Yang H."/>
        </authorList>
    </citation>
    <scope>NUCLEOTIDE SEQUENCE [LARGE SCALE GENOMIC DNA]</scope>
    <source>
        <strain evidence="7 8">CZ1127</strain>
    </source>
</reference>
<feature type="domain" description="RNA polymerase sigma factor 70 region 4 type 2" evidence="6">
    <location>
        <begin position="111"/>
        <end position="163"/>
    </location>
</feature>
<evidence type="ECO:0000259" key="5">
    <source>
        <dbReference type="Pfam" id="PF04542"/>
    </source>
</evidence>
<dbReference type="Gene3D" id="1.10.1740.10">
    <property type="match status" value="1"/>
</dbReference>
<dbReference type="SUPFAM" id="SSF88946">
    <property type="entry name" value="Sigma2 domain of RNA polymerase sigma factors"/>
    <property type="match status" value="1"/>
</dbReference>
<dbReference type="InterPro" id="IPR013325">
    <property type="entry name" value="RNA_pol_sigma_r2"/>
</dbReference>
<name>A0A1B1Y8Z1_9FLAO</name>
<dbReference type="KEGG" id="wfu:AXE80_13455"/>
<dbReference type="InterPro" id="IPR013324">
    <property type="entry name" value="RNA_pol_sigma_r3/r4-like"/>
</dbReference>
<keyword evidence="3" id="KW-0731">Sigma factor</keyword>
<evidence type="ECO:0000259" key="6">
    <source>
        <dbReference type="Pfam" id="PF08281"/>
    </source>
</evidence>
<evidence type="ECO:0000256" key="4">
    <source>
        <dbReference type="ARBA" id="ARBA00023163"/>
    </source>
</evidence>
<gene>
    <name evidence="7" type="ORF">AXE80_13455</name>
</gene>
<dbReference type="InterPro" id="IPR036388">
    <property type="entry name" value="WH-like_DNA-bd_sf"/>
</dbReference>
<dbReference type="GO" id="GO:0003677">
    <property type="term" value="F:DNA binding"/>
    <property type="evidence" value="ECO:0007669"/>
    <property type="project" value="InterPro"/>
</dbReference>
<evidence type="ECO:0000313" key="7">
    <source>
        <dbReference type="EMBL" id="ANW97235.1"/>
    </source>
</evidence>
<evidence type="ECO:0000256" key="2">
    <source>
        <dbReference type="ARBA" id="ARBA00023015"/>
    </source>
</evidence>
<dbReference type="SUPFAM" id="SSF88659">
    <property type="entry name" value="Sigma3 and sigma4 domains of RNA polymerase sigma factors"/>
    <property type="match status" value="1"/>
</dbReference>
<feature type="domain" description="RNA polymerase sigma-70 region 2" evidence="5">
    <location>
        <begin position="16"/>
        <end position="77"/>
    </location>
</feature>
<dbReference type="GO" id="GO:0016987">
    <property type="term" value="F:sigma factor activity"/>
    <property type="evidence" value="ECO:0007669"/>
    <property type="project" value="UniProtKB-KW"/>
</dbReference>
<sequence length="171" mass="20008">MSKKISVCEAKVYESIYKKYSKSLYSFMYFKCGDADRANDLVQESFIKLWNNCAKVIFEKAKSYLYTIANHQFLNEVAHFKVKLKYEQHNSKDDSNIESPDFLLEEKEFMDKLQLAIDDLTPGEREVFLLNRIESKKYREIAEMLGISVKAVEKRMHGALVKLRKSIGKNI</sequence>
<dbReference type="Pfam" id="PF08281">
    <property type="entry name" value="Sigma70_r4_2"/>
    <property type="match status" value="1"/>
</dbReference>
<proteinExistence type="inferred from homology"/>
<dbReference type="RefSeq" id="WP_068828244.1">
    <property type="nucleotide sequence ID" value="NZ_CP014224.1"/>
</dbReference>
<dbReference type="InterPro" id="IPR039425">
    <property type="entry name" value="RNA_pol_sigma-70-like"/>
</dbReference>
<evidence type="ECO:0000256" key="1">
    <source>
        <dbReference type="ARBA" id="ARBA00010641"/>
    </source>
</evidence>
<dbReference type="EMBL" id="CP014224">
    <property type="protein sequence ID" value="ANW97235.1"/>
    <property type="molecule type" value="Genomic_DNA"/>
</dbReference>
<dbReference type="Gene3D" id="1.10.10.10">
    <property type="entry name" value="Winged helix-like DNA-binding domain superfamily/Winged helix DNA-binding domain"/>
    <property type="match status" value="1"/>
</dbReference>
<accession>A0A1B1Y8Z1</accession>
<keyword evidence="2" id="KW-0805">Transcription regulation</keyword>